<protein>
    <submittedName>
        <fullName evidence="1">Uncharacterized protein</fullName>
    </submittedName>
</protein>
<dbReference type="AlphaFoldDB" id="A0A9Q0YGE3"/>
<evidence type="ECO:0000313" key="2">
    <source>
        <dbReference type="Proteomes" id="UP001152320"/>
    </source>
</evidence>
<sequence length="124" mass="14204">MPIILYSIEVYFQYPKNLPQKICESLIHAFILSRLDRSNRHMYGLPDTQIFKLQRIQNPAARVLTGTKRPVFKVLHWLPVSTAFLIKLPLLLTNALKVKLCLTCVIEFIAMCQVEILGHSLIGS</sequence>
<gene>
    <name evidence="1" type="ORF">HOLleu_40686</name>
</gene>
<comment type="caution">
    <text evidence="1">The sequence shown here is derived from an EMBL/GenBank/DDBJ whole genome shotgun (WGS) entry which is preliminary data.</text>
</comment>
<name>A0A9Q0YGE3_HOLLE</name>
<reference evidence="1" key="1">
    <citation type="submission" date="2021-10" db="EMBL/GenBank/DDBJ databases">
        <title>Tropical sea cucumber genome reveals ecological adaptation and Cuvierian tubules defense mechanism.</title>
        <authorList>
            <person name="Chen T."/>
        </authorList>
    </citation>
    <scope>NUCLEOTIDE SEQUENCE</scope>
    <source>
        <strain evidence="1">Nanhai2018</strain>
        <tissue evidence="1">Muscle</tissue>
    </source>
</reference>
<dbReference type="Proteomes" id="UP001152320">
    <property type="component" value="Chromosome 22"/>
</dbReference>
<dbReference type="EMBL" id="JAIZAY010000022">
    <property type="protein sequence ID" value="KAJ8020951.1"/>
    <property type="molecule type" value="Genomic_DNA"/>
</dbReference>
<keyword evidence="2" id="KW-1185">Reference proteome</keyword>
<evidence type="ECO:0000313" key="1">
    <source>
        <dbReference type="EMBL" id="KAJ8020951.1"/>
    </source>
</evidence>
<proteinExistence type="predicted"/>
<accession>A0A9Q0YGE3</accession>
<organism evidence="1 2">
    <name type="scientific">Holothuria leucospilota</name>
    <name type="common">Black long sea cucumber</name>
    <name type="synonym">Mertensiothuria leucospilota</name>
    <dbReference type="NCBI Taxonomy" id="206669"/>
    <lineage>
        <taxon>Eukaryota</taxon>
        <taxon>Metazoa</taxon>
        <taxon>Echinodermata</taxon>
        <taxon>Eleutherozoa</taxon>
        <taxon>Echinozoa</taxon>
        <taxon>Holothuroidea</taxon>
        <taxon>Aspidochirotacea</taxon>
        <taxon>Aspidochirotida</taxon>
        <taxon>Holothuriidae</taxon>
        <taxon>Holothuria</taxon>
    </lineage>
</organism>